<sequence>MGVGVLFIGTSTTVNADTINSNDISKESIQRDSVDKSDIAFSYNDVENDSDLVNDNEVETNSLNDFTTDESDNIKNESTDYNSELTKKDDFEIIGNQDSNSESNTALNQKENNNTADNDSNNEIKTYTRMMAAKKYTITIIAHPYAQVYSFNSRNTLMPANKGLAPGSRWGAYLGDSGNYWKVATNEYIQKRDATTR</sequence>
<evidence type="ECO:0000313" key="3">
    <source>
        <dbReference type="Proteomes" id="UP000051302"/>
    </source>
</evidence>
<feature type="compositionally biased region" description="Low complexity" evidence="1">
    <location>
        <begin position="112"/>
        <end position="121"/>
    </location>
</feature>
<dbReference type="EMBL" id="AZFV01000050">
    <property type="protein sequence ID" value="KRM14134.1"/>
    <property type="molecule type" value="Genomic_DNA"/>
</dbReference>
<dbReference type="AlphaFoldDB" id="A0A0R1WGX6"/>
<feature type="region of interest" description="Disordered" evidence="1">
    <location>
        <begin position="95"/>
        <end position="121"/>
    </location>
</feature>
<protein>
    <recommendedName>
        <fullName evidence="4">Surface layer protein A domain-containing protein</fullName>
    </recommendedName>
</protein>
<dbReference type="PATRIC" id="fig|1423774.3.peg.2283"/>
<evidence type="ECO:0000256" key="1">
    <source>
        <dbReference type="SAM" id="MobiDB-lite"/>
    </source>
</evidence>
<feature type="compositionally biased region" description="Polar residues" evidence="1">
    <location>
        <begin position="96"/>
        <end position="111"/>
    </location>
</feature>
<keyword evidence="3" id="KW-1185">Reference proteome</keyword>
<reference evidence="2 3" key="1">
    <citation type="journal article" date="2015" name="Genome Announc.">
        <title>Expanding the biotechnology potential of lactobacilli through comparative genomics of 213 strains and associated genera.</title>
        <authorList>
            <person name="Sun Z."/>
            <person name="Harris H.M."/>
            <person name="McCann A."/>
            <person name="Guo C."/>
            <person name="Argimon S."/>
            <person name="Zhang W."/>
            <person name="Yang X."/>
            <person name="Jeffery I.B."/>
            <person name="Cooney J.C."/>
            <person name="Kagawa T.F."/>
            <person name="Liu W."/>
            <person name="Song Y."/>
            <person name="Salvetti E."/>
            <person name="Wrobel A."/>
            <person name="Rasinkangas P."/>
            <person name="Parkhill J."/>
            <person name="Rea M.C."/>
            <person name="O'Sullivan O."/>
            <person name="Ritari J."/>
            <person name="Douillard F.P."/>
            <person name="Paul Ross R."/>
            <person name="Yang R."/>
            <person name="Briner A.E."/>
            <person name="Felis G.E."/>
            <person name="de Vos W.M."/>
            <person name="Barrangou R."/>
            <person name="Klaenhammer T.R."/>
            <person name="Caufield P.W."/>
            <person name="Cui Y."/>
            <person name="Zhang H."/>
            <person name="O'Toole P.W."/>
        </authorList>
    </citation>
    <scope>NUCLEOTIDE SEQUENCE [LARGE SCALE GENOMIC DNA]</scope>
    <source>
        <strain evidence="2 3">DSM 16982</strain>
    </source>
</reference>
<name>A0A0R1WGX6_9LACO</name>
<evidence type="ECO:0008006" key="4">
    <source>
        <dbReference type="Google" id="ProtNLM"/>
    </source>
</evidence>
<dbReference type="Proteomes" id="UP000051302">
    <property type="component" value="Unassembled WGS sequence"/>
</dbReference>
<accession>A0A0R1WGX6</accession>
<organism evidence="2 3">
    <name type="scientific">Companilactobacillus nantensis DSM 16982</name>
    <dbReference type="NCBI Taxonomy" id="1423774"/>
    <lineage>
        <taxon>Bacteria</taxon>
        <taxon>Bacillati</taxon>
        <taxon>Bacillota</taxon>
        <taxon>Bacilli</taxon>
        <taxon>Lactobacillales</taxon>
        <taxon>Lactobacillaceae</taxon>
        <taxon>Companilactobacillus</taxon>
    </lineage>
</organism>
<evidence type="ECO:0000313" key="2">
    <source>
        <dbReference type="EMBL" id="KRM14134.1"/>
    </source>
</evidence>
<comment type="caution">
    <text evidence="2">The sequence shown here is derived from an EMBL/GenBank/DDBJ whole genome shotgun (WGS) entry which is preliminary data.</text>
</comment>
<gene>
    <name evidence="2" type="ORF">FD31_GL002203</name>
</gene>
<proteinExistence type="predicted"/>